<dbReference type="Gene3D" id="3.30.457.10">
    <property type="entry name" value="Copper amine oxidase-like, N-terminal domain"/>
    <property type="match status" value="1"/>
</dbReference>
<name>A0ABQ1W2Y1_9BACL</name>
<gene>
    <name evidence="4" type="ORF">GCM10010913_37640</name>
</gene>
<comment type="caution">
    <text evidence="4">The sequence shown here is derived from an EMBL/GenBank/DDBJ whole genome shotgun (WGS) entry which is preliminary data.</text>
</comment>
<dbReference type="SUPFAM" id="SSF55383">
    <property type="entry name" value="Copper amine oxidase, domain N"/>
    <property type="match status" value="1"/>
</dbReference>
<evidence type="ECO:0000313" key="4">
    <source>
        <dbReference type="EMBL" id="GGG12307.1"/>
    </source>
</evidence>
<dbReference type="InterPro" id="IPR001466">
    <property type="entry name" value="Beta-lactam-related"/>
</dbReference>
<evidence type="ECO:0008006" key="6">
    <source>
        <dbReference type="Google" id="ProtNLM"/>
    </source>
</evidence>
<reference evidence="5" key="1">
    <citation type="journal article" date="2019" name="Int. J. Syst. Evol. Microbiol.">
        <title>The Global Catalogue of Microorganisms (GCM) 10K type strain sequencing project: providing services to taxonomists for standard genome sequencing and annotation.</title>
        <authorList>
            <consortium name="The Broad Institute Genomics Platform"/>
            <consortium name="The Broad Institute Genome Sequencing Center for Infectious Disease"/>
            <person name="Wu L."/>
            <person name="Ma J."/>
        </authorList>
    </citation>
    <scope>NUCLEOTIDE SEQUENCE [LARGE SCALE GENOMIC DNA]</scope>
    <source>
        <strain evidence="5">CGMCC 1.15420</strain>
    </source>
</reference>
<feature type="domain" description="Beta-lactamase-related" evidence="2">
    <location>
        <begin position="175"/>
        <end position="458"/>
    </location>
</feature>
<evidence type="ECO:0000259" key="2">
    <source>
        <dbReference type="Pfam" id="PF00144"/>
    </source>
</evidence>
<feature type="chain" id="PRO_5046888131" description="Beta-lactamase-related domain-containing protein" evidence="1">
    <location>
        <begin position="33"/>
        <end position="474"/>
    </location>
</feature>
<sequence>MNQSLRRAILLPIVISSMLLGTLAGAPSQANAKSVTTATKTTVAPDMLLDGRQIIWTSSRPFIYQGTTYVPLREAAELLGAKVSWNKDKRATELQLHGNTIVHRPQTRDFIVNGYTRIQAPAPSLSIDSTTMVPLRTLVEALGAEISSSANPVRQLQLTTDHSTITAEAAAQADDYLIRHQFSGIALIADHGEVLLRKGYGLSGPESLNSPDDPSRIASLTKSFTAAAIMKLVESGKLHLDDTLDTYIPGFPQGNEITLHMLLSHTSGLVSNFPRTEGLSLQQTMEAIKNKPLAFEPGTDFKYSNSGYMLLGYIIEQASGMSYADYIHQQFTGPLQMTHTGVADEHTPTIKGYVSKSDQWTLAGKYYTQPGSGGLYSTVDDLLKWDRALNTTDILSQDSLDKMLTPYSHKNYGYGWMMDQTGDRPVVFHNGSGTGYATGLSREQGDGLTIILLGNHGGVDTLTIMRDIRQLLTP</sequence>
<dbReference type="SUPFAM" id="SSF56601">
    <property type="entry name" value="beta-lactamase/transpeptidase-like"/>
    <property type="match status" value="1"/>
</dbReference>
<dbReference type="InterPro" id="IPR012854">
    <property type="entry name" value="Cu_amine_oxidase-like_N"/>
</dbReference>
<keyword evidence="1" id="KW-0732">Signal</keyword>
<evidence type="ECO:0000259" key="3">
    <source>
        <dbReference type="Pfam" id="PF07833"/>
    </source>
</evidence>
<feature type="domain" description="Copper amine oxidase-like N-terminal" evidence="3">
    <location>
        <begin position="51"/>
        <end position="149"/>
    </location>
</feature>
<organism evidence="4 5">
    <name type="scientific">Paenibacillus aceti</name>
    <dbReference type="NCBI Taxonomy" id="1820010"/>
    <lineage>
        <taxon>Bacteria</taxon>
        <taxon>Bacillati</taxon>
        <taxon>Bacillota</taxon>
        <taxon>Bacilli</taxon>
        <taxon>Bacillales</taxon>
        <taxon>Paenibacillaceae</taxon>
        <taxon>Paenibacillus</taxon>
    </lineage>
</organism>
<dbReference type="EMBL" id="BMIW01000033">
    <property type="protein sequence ID" value="GGG12307.1"/>
    <property type="molecule type" value="Genomic_DNA"/>
</dbReference>
<dbReference type="PANTHER" id="PTHR46825:SF9">
    <property type="entry name" value="BETA-LACTAMASE-RELATED DOMAIN-CONTAINING PROTEIN"/>
    <property type="match status" value="1"/>
</dbReference>
<dbReference type="Gene3D" id="3.40.710.10">
    <property type="entry name" value="DD-peptidase/beta-lactamase superfamily"/>
    <property type="match status" value="1"/>
</dbReference>
<feature type="signal peptide" evidence="1">
    <location>
        <begin position="1"/>
        <end position="32"/>
    </location>
</feature>
<dbReference type="InterPro" id="IPR012338">
    <property type="entry name" value="Beta-lactam/transpept-like"/>
</dbReference>
<dbReference type="Proteomes" id="UP000608420">
    <property type="component" value="Unassembled WGS sequence"/>
</dbReference>
<evidence type="ECO:0000256" key="1">
    <source>
        <dbReference type="SAM" id="SignalP"/>
    </source>
</evidence>
<proteinExistence type="predicted"/>
<accession>A0ABQ1W2Y1</accession>
<protein>
    <recommendedName>
        <fullName evidence="6">Beta-lactamase-related domain-containing protein</fullName>
    </recommendedName>
</protein>
<dbReference type="RefSeq" id="WP_120461214.1">
    <property type="nucleotide sequence ID" value="NZ_BMIW01000033.1"/>
</dbReference>
<keyword evidence="5" id="KW-1185">Reference proteome</keyword>
<dbReference type="Pfam" id="PF00144">
    <property type="entry name" value="Beta-lactamase"/>
    <property type="match status" value="1"/>
</dbReference>
<dbReference type="InterPro" id="IPR036582">
    <property type="entry name" value="Mao_N_sf"/>
</dbReference>
<evidence type="ECO:0000313" key="5">
    <source>
        <dbReference type="Proteomes" id="UP000608420"/>
    </source>
</evidence>
<dbReference type="Pfam" id="PF07833">
    <property type="entry name" value="Cu_amine_oxidN1"/>
    <property type="match status" value="1"/>
</dbReference>
<dbReference type="PANTHER" id="PTHR46825">
    <property type="entry name" value="D-ALANYL-D-ALANINE-CARBOXYPEPTIDASE/ENDOPEPTIDASE AMPH"/>
    <property type="match status" value="1"/>
</dbReference>
<dbReference type="InterPro" id="IPR050491">
    <property type="entry name" value="AmpC-like"/>
</dbReference>